<keyword evidence="5" id="KW-0479">Metal-binding</keyword>
<evidence type="ECO:0000256" key="8">
    <source>
        <dbReference type="ARBA" id="ARBA00022833"/>
    </source>
</evidence>
<keyword evidence="6" id="KW-0256">Endoplasmic reticulum</keyword>
<reference evidence="16 17" key="1">
    <citation type="journal article" date="2015" name="Stand. Genomic Sci.">
        <title>Genomic Encyclopedia of Bacterial and Archaeal Type Strains, Phase III: the genomes of soil and plant-associated and newly described type strains.</title>
        <authorList>
            <person name="Whitman W.B."/>
            <person name="Woyke T."/>
            <person name="Klenk H.P."/>
            <person name="Zhou Y."/>
            <person name="Lilburn T.G."/>
            <person name="Beck B.J."/>
            <person name="De Vos P."/>
            <person name="Vandamme P."/>
            <person name="Eisen J.A."/>
            <person name="Garrity G."/>
            <person name="Hugenholtz P."/>
            <person name="Kyrpides N.C."/>
        </authorList>
    </citation>
    <scope>NUCLEOTIDE SEQUENCE [LARGE SCALE GENOMIC DNA]</scope>
    <source>
        <strain evidence="16 17">CGMCC 1.7270</strain>
    </source>
</reference>
<evidence type="ECO:0000256" key="11">
    <source>
        <dbReference type="ARBA" id="ARBA00023098"/>
    </source>
</evidence>
<keyword evidence="9 14" id="KW-1133">Transmembrane helix</keyword>
<dbReference type="GO" id="GO:0016020">
    <property type="term" value="C:membrane"/>
    <property type="evidence" value="ECO:0007669"/>
    <property type="project" value="InterPro"/>
</dbReference>
<evidence type="ECO:0000256" key="9">
    <source>
        <dbReference type="ARBA" id="ARBA00022989"/>
    </source>
</evidence>
<dbReference type="GO" id="GO:0080132">
    <property type="term" value="F:fatty acid 2-hydroxylase activity"/>
    <property type="evidence" value="ECO:0007669"/>
    <property type="project" value="InterPro"/>
</dbReference>
<feature type="transmembrane region" description="Helical" evidence="14">
    <location>
        <begin position="61"/>
        <end position="81"/>
    </location>
</feature>
<evidence type="ECO:0000256" key="6">
    <source>
        <dbReference type="ARBA" id="ARBA00022824"/>
    </source>
</evidence>
<keyword evidence="8" id="KW-0862">Zinc</keyword>
<keyword evidence="17" id="KW-1185">Reference proteome</keyword>
<dbReference type="AlphaFoldDB" id="V6S217"/>
<keyword evidence="11" id="KW-0443">Lipid metabolism</keyword>
<dbReference type="OrthoDB" id="9784228at2"/>
<comment type="subcellular location">
    <subcellularLocation>
        <location evidence="2">Endoplasmic reticulum membrane</location>
        <topology evidence="2">Multi-pass membrane protein</topology>
    </subcellularLocation>
</comment>
<evidence type="ECO:0000256" key="13">
    <source>
        <dbReference type="ARBA" id="ARBA00023160"/>
    </source>
</evidence>
<dbReference type="PANTHER" id="PTHR12863:SF1">
    <property type="entry name" value="FATTY ACID 2-HYDROXYLASE"/>
    <property type="match status" value="1"/>
</dbReference>
<keyword evidence="3" id="KW-0444">Lipid biosynthesis</keyword>
<evidence type="ECO:0000256" key="4">
    <source>
        <dbReference type="ARBA" id="ARBA00022692"/>
    </source>
</evidence>
<dbReference type="PANTHER" id="PTHR12863">
    <property type="entry name" value="FATTY ACID HYDROXYLASE"/>
    <property type="match status" value="1"/>
</dbReference>
<proteinExistence type="predicted"/>
<dbReference type="GO" id="GO:0005506">
    <property type="term" value="F:iron ion binding"/>
    <property type="evidence" value="ECO:0007669"/>
    <property type="project" value="InterPro"/>
</dbReference>
<evidence type="ECO:0000256" key="1">
    <source>
        <dbReference type="ARBA" id="ARBA00001947"/>
    </source>
</evidence>
<comment type="caution">
    <text evidence="16">The sequence shown here is derived from an EMBL/GenBank/DDBJ whole genome shotgun (WGS) entry which is preliminary data.</text>
</comment>
<protein>
    <submittedName>
        <fullName evidence="16">Fatty acid hydroxylase family protein</fullName>
    </submittedName>
</protein>
<evidence type="ECO:0000256" key="10">
    <source>
        <dbReference type="ARBA" id="ARBA00023002"/>
    </source>
</evidence>
<keyword evidence="7" id="KW-0276">Fatty acid metabolism</keyword>
<gene>
    <name evidence="16" type="ORF">IP98_02188</name>
</gene>
<feature type="transmembrane region" description="Helical" evidence="14">
    <location>
        <begin position="138"/>
        <end position="158"/>
    </location>
</feature>
<dbReference type="EMBL" id="VLKQ01000009">
    <property type="protein sequence ID" value="TWI10837.1"/>
    <property type="molecule type" value="Genomic_DNA"/>
</dbReference>
<dbReference type="Pfam" id="PF04116">
    <property type="entry name" value="FA_hydroxylase"/>
    <property type="match status" value="1"/>
</dbReference>
<evidence type="ECO:0000256" key="3">
    <source>
        <dbReference type="ARBA" id="ARBA00022516"/>
    </source>
</evidence>
<evidence type="ECO:0000313" key="16">
    <source>
        <dbReference type="EMBL" id="TWI10837.1"/>
    </source>
</evidence>
<comment type="cofactor">
    <cofactor evidence="1">
        <name>Zn(2+)</name>
        <dbReference type="ChEBI" id="CHEBI:29105"/>
    </cofactor>
</comment>
<keyword evidence="13" id="KW-0275">Fatty acid biosynthesis</keyword>
<dbReference type="STRING" id="1341154.FCR2A7T_10510"/>
<evidence type="ECO:0000256" key="14">
    <source>
        <dbReference type="SAM" id="Phobius"/>
    </source>
</evidence>
<accession>V6S217</accession>
<name>V6S217_9FLAO</name>
<evidence type="ECO:0000256" key="7">
    <source>
        <dbReference type="ARBA" id="ARBA00022832"/>
    </source>
</evidence>
<keyword evidence="10" id="KW-0560">Oxidoreductase</keyword>
<feature type="transmembrane region" description="Helical" evidence="14">
    <location>
        <begin position="30"/>
        <end position="49"/>
    </location>
</feature>
<evidence type="ECO:0000256" key="2">
    <source>
        <dbReference type="ARBA" id="ARBA00004477"/>
    </source>
</evidence>
<dbReference type="RefSeq" id="WP_023570213.1">
    <property type="nucleotide sequence ID" value="NZ_AVBI01000012.1"/>
</dbReference>
<dbReference type="InterPro" id="IPR014430">
    <property type="entry name" value="Scs7"/>
</dbReference>
<evidence type="ECO:0000313" key="17">
    <source>
        <dbReference type="Proteomes" id="UP000319848"/>
    </source>
</evidence>
<evidence type="ECO:0000256" key="12">
    <source>
        <dbReference type="ARBA" id="ARBA00023136"/>
    </source>
</evidence>
<feature type="domain" description="Fatty acid hydroxylase" evidence="15">
    <location>
        <begin position="63"/>
        <end position="200"/>
    </location>
</feature>
<dbReference type="InterPro" id="IPR006694">
    <property type="entry name" value="Fatty_acid_hydroxylase"/>
</dbReference>
<evidence type="ECO:0000259" key="15">
    <source>
        <dbReference type="Pfam" id="PF04116"/>
    </source>
</evidence>
<sequence>MARRITVNNEGQAKLFENQYLEMLTKANPFVIWGMYVPILFFLVYKAHIVYKISGPMTGCLFLGGMFYWTFFEYIAHRYLFHLVSENPKMKNISYILHGNHHEYPKDRERLFMPPLPSLILSSTLFLIHYIIFREYTFAFFPGFMLGYLLYASMHYAIHAFEPPFEFMKPLWRNHQMHHYRNENLGFGVSNTFWDTIFGTTFDLRKHKEEPEKAKALKFDK</sequence>
<dbReference type="Proteomes" id="UP000319848">
    <property type="component" value="Unassembled WGS sequence"/>
</dbReference>
<feature type="transmembrane region" description="Helical" evidence="14">
    <location>
        <begin position="111"/>
        <end position="132"/>
    </location>
</feature>
<evidence type="ECO:0000256" key="5">
    <source>
        <dbReference type="ARBA" id="ARBA00022723"/>
    </source>
</evidence>
<organism evidence="16 17">
    <name type="scientific">Flavobacterium cauense R2A-7</name>
    <dbReference type="NCBI Taxonomy" id="1341154"/>
    <lineage>
        <taxon>Bacteria</taxon>
        <taxon>Pseudomonadati</taxon>
        <taxon>Bacteroidota</taxon>
        <taxon>Flavobacteriia</taxon>
        <taxon>Flavobacteriales</taxon>
        <taxon>Flavobacteriaceae</taxon>
        <taxon>Flavobacterium</taxon>
    </lineage>
</organism>
<dbReference type="GO" id="GO:0006633">
    <property type="term" value="P:fatty acid biosynthetic process"/>
    <property type="evidence" value="ECO:0007669"/>
    <property type="project" value="UniProtKB-KW"/>
</dbReference>
<keyword evidence="12 14" id="KW-0472">Membrane</keyword>
<keyword evidence="4 14" id="KW-0812">Transmembrane</keyword>